<dbReference type="AlphaFoldDB" id="A0A512IP16"/>
<dbReference type="Pfam" id="PF02416">
    <property type="entry name" value="TatA_B_E"/>
    <property type="match status" value="1"/>
</dbReference>
<organism evidence="11 12">
    <name type="scientific">Methylobacterium haplocladii</name>
    <dbReference type="NCBI Taxonomy" id="1176176"/>
    <lineage>
        <taxon>Bacteria</taxon>
        <taxon>Pseudomonadati</taxon>
        <taxon>Pseudomonadota</taxon>
        <taxon>Alphaproteobacteria</taxon>
        <taxon>Hyphomicrobiales</taxon>
        <taxon>Methylobacteriaceae</taxon>
        <taxon>Methylobacterium</taxon>
    </lineage>
</organism>
<dbReference type="EMBL" id="BJZT01000018">
    <property type="protein sequence ID" value="GEO99449.1"/>
    <property type="molecule type" value="Genomic_DNA"/>
</dbReference>
<dbReference type="GO" id="GO:0033281">
    <property type="term" value="C:TAT protein transport complex"/>
    <property type="evidence" value="ECO:0007669"/>
    <property type="project" value="UniProtKB-UniRule"/>
</dbReference>
<dbReference type="GO" id="GO:0008320">
    <property type="term" value="F:protein transmembrane transporter activity"/>
    <property type="evidence" value="ECO:0007669"/>
    <property type="project" value="UniProtKB-UniRule"/>
</dbReference>
<gene>
    <name evidence="9 11" type="primary">tatB</name>
    <name evidence="11" type="ORF">MHA02_18370</name>
</gene>
<dbReference type="OrthoDB" id="7206969at2"/>
<dbReference type="Gene3D" id="1.20.5.3310">
    <property type="match status" value="1"/>
</dbReference>
<dbReference type="PRINTS" id="PR01506">
    <property type="entry name" value="TATBPROTEIN"/>
</dbReference>
<name>A0A512IP16_9HYPH</name>
<comment type="subcellular location">
    <subcellularLocation>
        <location evidence="9">Cell membrane</location>
        <topology evidence="9">Single-pass membrane protein</topology>
    </subcellularLocation>
    <subcellularLocation>
        <location evidence="1">Membrane</location>
        <topology evidence="1">Single-pass membrane protein</topology>
    </subcellularLocation>
</comment>
<evidence type="ECO:0000256" key="4">
    <source>
        <dbReference type="ARBA" id="ARBA00022692"/>
    </source>
</evidence>
<evidence type="ECO:0000256" key="3">
    <source>
        <dbReference type="ARBA" id="ARBA00022475"/>
    </source>
</evidence>
<evidence type="ECO:0000256" key="5">
    <source>
        <dbReference type="ARBA" id="ARBA00022927"/>
    </source>
</evidence>
<dbReference type="GO" id="GO:0043953">
    <property type="term" value="P:protein transport by the Tat complex"/>
    <property type="evidence" value="ECO:0007669"/>
    <property type="project" value="UniProtKB-UniRule"/>
</dbReference>
<keyword evidence="6 9" id="KW-1133">Transmembrane helix</keyword>
<evidence type="ECO:0000256" key="8">
    <source>
        <dbReference type="ARBA" id="ARBA00023136"/>
    </source>
</evidence>
<keyword evidence="4 9" id="KW-0812">Transmembrane</keyword>
<sequence length="175" mass="18899">MLDMSWGEVMLIGGVALIVIGPKDLPKALRTLGQITTKVRRMAGEFQHQFNEAIREAELDEIKRDVADVKRQAESFKPSFNPVDTIRNELKSVVEGRARAGEAKPDLMQSTAPAAIAGASDAATERLAQGGSYDVPRPTELSDVVQPEMTDVMRPHAQPGDPEPGAPKKSDGQPS</sequence>
<dbReference type="Proteomes" id="UP000321258">
    <property type="component" value="Unassembled WGS sequence"/>
</dbReference>
<keyword evidence="5 9" id="KW-0653">Protein transport</keyword>
<dbReference type="PANTHER" id="PTHR33162:SF1">
    <property type="entry name" value="SEC-INDEPENDENT PROTEIN TRANSLOCASE PROTEIN TATA, CHLOROPLASTIC"/>
    <property type="match status" value="1"/>
</dbReference>
<feature type="region of interest" description="Disordered" evidence="10">
    <location>
        <begin position="118"/>
        <end position="175"/>
    </location>
</feature>
<dbReference type="HAMAP" id="MF_00237">
    <property type="entry name" value="TatB"/>
    <property type="match status" value="1"/>
</dbReference>
<dbReference type="PANTHER" id="PTHR33162">
    <property type="entry name" value="SEC-INDEPENDENT PROTEIN TRANSLOCASE PROTEIN TATA, CHLOROPLASTIC"/>
    <property type="match status" value="1"/>
</dbReference>
<evidence type="ECO:0000313" key="11">
    <source>
        <dbReference type="EMBL" id="GEO99449.1"/>
    </source>
</evidence>
<evidence type="ECO:0000256" key="2">
    <source>
        <dbReference type="ARBA" id="ARBA00022448"/>
    </source>
</evidence>
<dbReference type="RefSeq" id="WP_147078349.1">
    <property type="nucleotide sequence ID" value="NZ_BJZT01000018.1"/>
</dbReference>
<evidence type="ECO:0000256" key="9">
    <source>
        <dbReference type="HAMAP-Rule" id="MF_00237"/>
    </source>
</evidence>
<keyword evidence="3 9" id="KW-1003">Cell membrane</keyword>
<dbReference type="NCBIfam" id="TIGR01410">
    <property type="entry name" value="tatB"/>
    <property type="match status" value="1"/>
</dbReference>
<keyword evidence="2 9" id="KW-0813">Transport</keyword>
<reference evidence="11 12" key="1">
    <citation type="submission" date="2019-07" db="EMBL/GenBank/DDBJ databases">
        <title>Whole genome shotgun sequence of Methylobacterium haplocladii NBRC 107714.</title>
        <authorList>
            <person name="Hosoyama A."/>
            <person name="Uohara A."/>
            <person name="Ohji S."/>
            <person name="Ichikawa N."/>
        </authorList>
    </citation>
    <scope>NUCLEOTIDE SEQUENCE [LARGE SCALE GENOMIC DNA]</scope>
    <source>
        <strain evidence="11 12">NBRC 107714</strain>
    </source>
</reference>
<comment type="caution">
    <text evidence="11">The sequence shown here is derived from an EMBL/GenBank/DDBJ whole genome shotgun (WGS) entry which is preliminary data.</text>
</comment>
<evidence type="ECO:0000256" key="7">
    <source>
        <dbReference type="ARBA" id="ARBA00023010"/>
    </source>
</evidence>
<dbReference type="InterPro" id="IPR003369">
    <property type="entry name" value="TatA/B/E"/>
</dbReference>
<evidence type="ECO:0000313" key="12">
    <source>
        <dbReference type="Proteomes" id="UP000321258"/>
    </source>
</evidence>
<comment type="similarity">
    <text evidence="9">Belongs to the TatB family.</text>
</comment>
<evidence type="ECO:0000256" key="6">
    <source>
        <dbReference type="ARBA" id="ARBA00022989"/>
    </source>
</evidence>
<comment type="subunit">
    <text evidence="9">The Tat system comprises two distinct complexes: a TatABC complex, containing multiple copies of TatA, TatB and TatC subunits, and a separate TatA complex, containing only TatA subunits. Substrates initially bind to the TatABC complex, which probably triggers association of the separate TatA complex to form the active translocon.</text>
</comment>
<protein>
    <recommendedName>
        <fullName evidence="9">Sec-independent protein translocase protein TatB</fullName>
    </recommendedName>
</protein>
<keyword evidence="12" id="KW-1185">Reference proteome</keyword>
<keyword evidence="8 9" id="KW-0472">Membrane</keyword>
<comment type="function">
    <text evidence="9">Part of the twin-arginine translocation (Tat) system that transports large folded proteins containing a characteristic twin-arginine motif in their signal peptide across membranes. Together with TatC, TatB is part of a receptor directly interacting with Tat signal peptides. TatB may form an oligomeric binding site that transiently accommodates folded Tat precursor proteins before their translocation.</text>
</comment>
<keyword evidence="7 9" id="KW-0811">Translocation</keyword>
<proteinExistence type="inferred from homology"/>
<dbReference type="InterPro" id="IPR018448">
    <property type="entry name" value="TatB"/>
</dbReference>
<feature type="compositionally biased region" description="Basic and acidic residues" evidence="10">
    <location>
        <begin position="166"/>
        <end position="175"/>
    </location>
</feature>
<evidence type="ECO:0000256" key="1">
    <source>
        <dbReference type="ARBA" id="ARBA00004167"/>
    </source>
</evidence>
<accession>A0A512IP16</accession>
<evidence type="ECO:0000256" key="10">
    <source>
        <dbReference type="SAM" id="MobiDB-lite"/>
    </source>
</evidence>